<keyword evidence="1" id="KW-0343">GTPase activation</keyword>
<gene>
    <name evidence="8" type="ORF">Llon_2165</name>
</gene>
<dbReference type="GO" id="GO:0046872">
    <property type="term" value="F:metal ion binding"/>
    <property type="evidence" value="ECO:0007669"/>
    <property type="project" value="UniProtKB-KW"/>
</dbReference>
<sequence>MNGTMDFNSQCLACHITPQRVLKLNNKSLTDSDLKMIAKALPNYPYLKGLDLSNNQISNQGALFLMQVLADDCPNIKELNLSFNRLNDDCVNGLCQNKTLHLNVISFNHVEPEAEIALARQNRENKINYQRQLSLFAQTGNVLLYEHHRKKSLLAKLSPDILMMVLHYLADIEESPLHISLLSVFLIKTCAKHSGKIRQDGFDLESVYAGTTEDEKKKAECMSKFFFPSSGEVLALPKAWQIAPKQ</sequence>
<dbReference type="GO" id="GO:0009055">
    <property type="term" value="F:electron transfer activity"/>
    <property type="evidence" value="ECO:0007669"/>
    <property type="project" value="InterPro"/>
</dbReference>
<dbReference type="PANTHER" id="PTHR24113:SF12">
    <property type="entry name" value="RAN GTPASE-ACTIVATING PROTEIN 1"/>
    <property type="match status" value="1"/>
</dbReference>
<evidence type="ECO:0000256" key="6">
    <source>
        <dbReference type="PROSITE-ProRule" id="PRU00433"/>
    </source>
</evidence>
<accession>A0A0W0VHG9</accession>
<dbReference type="PROSITE" id="PS51450">
    <property type="entry name" value="LRR"/>
    <property type="match status" value="1"/>
</dbReference>
<dbReference type="InterPro" id="IPR027038">
    <property type="entry name" value="RanGap"/>
</dbReference>
<dbReference type="GO" id="GO:0020037">
    <property type="term" value="F:heme binding"/>
    <property type="evidence" value="ECO:0007669"/>
    <property type="project" value="InterPro"/>
</dbReference>
<dbReference type="AlphaFoldDB" id="A0A0W0VHG9"/>
<name>A0A0W0VHG9_9GAMM</name>
<dbReference type="PANTHER" id="PTHR24113">
    <property type="entry name" value="RAN GTPASE-ACTIVATING PROTEIN 1"/>
    <property type="match status" value="1"/>
</dbReference>
<evidence type="ECO:0000313" key="9">
    <source>
        <dbReference type="Proteomes" id="UP000054997"/>
    </source>
</evidence>
<keyword evidence="4" id="KW-0677">Repeat</keyword>
<reference evidence="8 9" key="1">
    <citation type="submission" date="2015-11" db="EMBL/GenBank/DDBJ databases">
        <title>Genomic analysis of 38 Legionella species identifies large and diverse effector repertoires.</title>
        <authorList>
            <person name="Burstein D."/>
            <person name="Amaro F."/>
            <person name="Zusman T."/>
            <person name="Lifshitz Z."/>
            <person name="Cohen O."/>
            <person name="Gilbert J.A."/>
            <person name="Pupko T."/>
            <person name="Shuman H.A."/>
            <person name="Segal G."/>
        </authorList>
    </citation>
    <scope>NUCLEOTIDE SEQUENCE [LARGE SCALE GENOMIC DNA]</scope>
    <source>
        <strain evidence="8 9">ATCC 49505</strain>
    </source>
</reference>
<dbReference type="GO" id="GO:0031267">
    <property type="term" value="F:small GTPase binding"/>
    <property type="evidence" value="ECO:0007669"/>
    <property type="project" value="TreeGrafter"/>
</dbReference>
<evidence type="ECO:0000256" key="2">
    <source>
        <dbReference type="ARBA" id="ARBA00022614"/>
    </source>
</evidence>
<dbReference type="Gene3D" id="3.80.10.10">
    <property type="entry name" value="Ribonuclease Inhibitor"/>
    <property type="match status" value="1"/>
</dbReference>
<keyword evidence="5 6" id="KW-0408">Iron</keyword>
<dbReference type="InterPro" id="IPR001611">
    <property type="entry name" value="Leu-rich_rpt"/>
</dbReference>
<dbReference type="GO" id="GO:0005096">
    <property type="term" value="F:GTPase activator activity"/>
    <property type="evidence" value="ECO:0007669"/>
    <property type="project" value="UniProtKB-KW"/>
</dbReference>
<evidence type="ECO:0000313" key="8">
    <source>
        <dbReference type="EMBL" id="KTD19585.1"/>
    </source>
</evidence>
<dbReference type="OrthoDB" id="9983603at2"/>
<dbReference type="Pfam" id="PF13516">
    <property type="entry name" value="LRR_6"/>
    <property type="match status" value="2"/>
</dbReference>
<keyword evidence="2" id="KW-0433">Leucine-rich repeat</keyword>
<proteinExistence type="predicted"/>
<dbReference type="EMBL" id="LNYK01000034">
    <property type="protein sequence ID" value="KTD19585.1"/>
    <property type="molecule type" value="Genomic_DNA"/>
</dbReference>
<evidence type="ECO:0000259" key="7">
    <source>
        <dbReference type="PROSITE" id="PS51007"/>
    </source>
</evidence>
<dbReference type="PATRIC" id="fig|45068.5.peg.2356"/>
<keyword evidence="6" id="KW-0349">Heme</keyword>
<comment type="caution">
    <text evidence="8">The sequence shown here is derived from an EMBL/GenBank/DDBJ whole genome shotgun (WGS) entry which is preliminary data.</text>
</comment>
<dbReference type="GO" id="GO:0006913">
    <property type="term" value="P:nucleocytoplasmic transport"/>
    <property type="evidence" value="ECO:0007669"/>
    <property type="project" value="TreeGrafter"/>
</dbReference>
<dbReference type="InterPro" id="IPR032675">
    <property type="entry name" value="LRR_dom_sf"/>
</dbReference>
<evidence type="ECO:0000256" key="1">
    <source>
        <dbReference type="ARBA" id="ARBA00022468"/>
    </source>
</evidence>
<keyword evidence="3 6" id="KW-0479">Metal-binding</keyword>
<evidence type="ECO:0000256" key="4">
    <source>
        <dbReference type="ARBA" id="ARBA00022737"/>
    </source>
</evidence>
<feature type="domain" description="Cytochrome c" evidence="7">
    <location>
        <begin position="1"/>
        <end position="173"/>
    </location>
</feature>
<dbReference type="PROSITE" id="PS51007">
    <property type="entry name" value="CYTC"/>
    <property type="match status" value="1"/>
</dbReference>
<dbReference type="GO" id="GO:0048471">
    <property type="term" value="C:perinuclear region of cytoplasm"/>
    <property type="evidence" value="ECO:0007669"/>
    <property type="project" value="TreeGrafter"/>
</dbReference>
<organism evidence="8 9">
    <name type="scientific">Legionella londiniensis</name>
    <dbReference type="NCBI Taxonomy" id="45068"/>
    <lineage>
        <taxon>Bacteria</taxon>
        <taxon>Pseudomonadati</taxon>
        <taxon>Pseudomonadota</taxon>
        <taxon>Gammaproteobacteria</taxon>
        <taxon>Legionellales</taxon>
        <taxon>Legionellaceae</taxon>
        <taxon>Legionella</taxon>
    </lineage>
</organism>
<evidence type="ECO:0000256" key="5">
    <source>
        <dbReference type="ARBA" id="ARBA00023004"/>
    </source>
</evidence>
<evidence type="ECO:0000256" key="3">
    <source>
        <dbReference type="ARBA" id="ARBA00022723"/>
    </source>
</evidence>
<dbReference type="Proteomes" id="UP000054997">
    <property type="component" value="Unassembled WGS sequence"/>
</dbReference>
<protein>
    <recommendedName>
        <fullName evidence="7">Cytochrome c domain-containing protein</fullName>
    </recommendedName>
</protein>
<dbReference type="InterPro" id="IPR009056">
    <property type="entry name" value="Cyt_c-like_dom"/>
</dbReference>
<dbReference type="GO" id="GO:0005829">
    <property type="term" value="C:cytosol"/>
    <property type="evidence" value="ECO:0007669"/>
    <property type="project" value="TreeGrafter"/>
</dbReference>
<dbReference type="RefSeq" id="WP_115336809.1">
    <property type="nucleotide sequence ID" value="NZ_CAAAHZ010000002.1"/>
</dbReference>
<dbReference type="SUPFAM" id="SSF52047">
    <property type="entry name" value="RNI-like"/>
    <property type="match status" value="1"/>
</dbReference>
<keyword evidence="9" id="KW-1185">Reference proteome</keyword>